<dbReference type="GO" id="GO:0000103">
    <property type="term" value="P:sulfate assimilation"/>
    <property type="evidence" value="ECO:0007669"/>
    <property type="project" value="InterPro"/>
</dbReference>
<comment type="catalytic activity">
    <reaction evidence="10">
        <text>sulfate + ATP + H(+) = adenosine 5'-phosphosulfate + diphosphate</text>
        <dbReference type="Rhea" id="RHEA:18133"/>
        <dbReference type="ChEBI" id="CHEBI:15378"/>
        <dbReference type="ChEBI" id="CHEBI:16189"/>
        <dbReference type="ChEBI" id="CHEBI:30616"/>
        <dbReference type="ChEBI" id="CHEBI:33019"/>
        <dbReference type="ChEBI" id="CHEBI:58243"/>
        <dbReference type="EC" id="2.7.7.4"/>
    </reaction>
</comment>
<evidence type="ECO:0000256" key="2">
    <source>
        <dbReference type="ARBA" id="ARBA00012391"/>
    </source>
</evidence>
<dbReference type="SUPFAM" id="SSF52374">
    <property type="entry name" value="Nucleotidylyl transferase"/>
    <property type="match status" value="1"/>
</dbReference>
<dbReference type="GO" id="GO:0004781">
    <property type="term" value="F:sulfate adenylyltransferase (ATP) activity"/>
    <property type="evidence" value="ECO:0007669"/>
    <property type="project" value="UniProtKB-EC"/>
</dbReference>
<keyword evidence="4 13" id="KW-0548">Nucleotidyltransferase</keyword>
<evidence type="ECO:0000256" key="8">
    <source>
        <dbReference type="ARBA" id="ARBA00037980"/>
    </source>
</evidence>
<evidence type="ECO:0000256" key="7">
    <source>
        <dbReference type="ARBA" id="ARBA00031812"/>
    </source>
</evidence>
<evidence type="ECO:0000256" key="4">
    <source>
        <dbReference type="ARBA" id="ARBA00022695"/>
    </source>
</evidence>
<dbReference type="SUPFAM" id="SSF88697">
    <property type="entry name" value="PUA domain-like"/>
    <property type="match status" value="1"/>
</dbReference>
<dbReference type="InterPro" id="IPR024951">
    <property type="entry name" value="Sulfurylase_cat_dom"/>
</dbReference>
<dbReference type="NCBIfam" id="NF003166">
    <property type="entry name" value="PRK04149.1"/>
    <property type="match status" value="1"/>
</dbReference>
<evidence type="ECO:0000256" key="6">
    <source>
        <dbReference type="ARBA" id="ARBA00022840"/>
    </source>
</evidence>
<dbReference type="Gene3D" id="3.40.50.620">
    <property type="entry name" value="HUPs"/>
    <property type="match status" value="1"/>
</dbReference>
<dbReference type="Gene3D" id="3.10.400.10">
    <property type="entry name" value="Sulfate adenylyltransferase"/>
    <property type="match status" value="1"/>
</dbReference>
<comment type="similarity">
    <text evidence="8">Belongs to the sulfate adenylyltransferase family.</text>
</comment>
<evidence type="ECO:0000256" key="3">
    <source>
        <dbReference type="ARBA" id="ARBA00022679"/>
    </source>
</evidence>
<protein>
    <recommendedName>
        <fullName evidence="2">sulfate adenylyltransferase</fullName>
        <ecNumber evidence="2">2.7.7.4</ecNumber>
    </recommendedName>
    <alternativeName>
        <fullName evidence="9">ATP-sulfurylase</fullName>
    </alternativeName>
    <alternativeName>
        <fullName evidence="7">Sulfate adenylate transferase</fullName>
    </alternativeName>
</protein>
<dbReference type="InterPro" id="IPR025980">
    <property type="entry name" value="ATP-Sase_PUA-like_dom"/>
</dbReference>
<dbReference type="PANTHER" id="PTHR43509:SF1">
    <property type="entry name" value="SULFATE ADENYLYLTRANSFERASE"/>
    <property type="match status" value="1"/>
</dbReference>
<gene>
    <name evidence="13" type="primary">sat</name>
    <name evidence="13" type="ORF">ENT66_07750</name>
</gene>
<dbReference type="Pfam" id="PF01747">
    <property type="entry name" value="ATP-sulfurylase"/>
    <property type="match status" value="1"/>
</dbReference>
<evidence type="ECO:0000259" key="12">
    <source>
        <dbReference type="Pfam" id="PF14306"/>
    </source>
</evidence>
<evidence type="ECO:0000256" key="10">
    <source>
        <dbReference type="ARBA" id="ARBA00049370"/>
    </source>
</evidence>
<evidence type="ECO:0000259" key="11">
    <source>
        <dbReference type="Pfam" id="PF01747"/>
    </source>
</evidence>
<comment type="caution">
    <text evidence="13">The sequence shown here is derived from an EMBL/GenBank/DDBJ whole genome shotgun (WGS) entry which is preliminary data.</text>
</comment>
<reference evidence="13" key="1">
    <citation type="journal article" date="2020" name="mSystems">
        <title>Genome- and Community-Level Interaction Insights into Carbon Utilization and Element Cycling Functions of Hydrothermarchaeota in Hydrothermal Sediment.</title>
        <authorList>
            <person name="Zhou Z."/>
            <person name="Liu Y."/>
            <person name="Xu W."/>
            <person name="Pan J."/>
            <person name="Luo Z.H."/>
            <person name="Li M."/>
        </authorList>
    </citation>
    <scope>NUCLEOTIDE SEQUENCE [LARGE SCALE GENOMIC DNA]</scope>
    <source>
        <strain evidence="13">SpSt-6</strain>
    </source>
</reference>
<keyword evidence="6" id="KW-0067">ATP-binding</keyword>
<comment type="pathway">
    <text evidence="1">Sulfur metabolism; hydrogen sulfide biosynthesis; sulfite from sulfate: step 1/3.</text>
</comment>
<evidence type="ECO:0000313" key="13">
    <source>
        <dbReference type="EMBL" id="HGQ86170.1"/>
    </source>
</evidence>
<dbReference type="InterPro" id="IPR014729">
    <property type="entry name" value="Rossmann-like_a/b/a_fold"/>
</dbReference>
<name>A0A7C4JSE4_9BACT</name>
<evidence type="ECO:0000256" key="9">
    <source>
        <dbReference type="ARBA" id="ARBA00041598"/>
    </source>
</evidence>
<dbReference type="EMBL" id="DSZN01000111">
    <property type="protein sequence ID" value="HGQ86170.1"/>
    <property type="molecule type" value="Genomic_DNA"/>
</dbReference>
<dbReference type="GO" id="GO:0005524">
    <property type="term" value="F:ATP binding"/>
    <property type="evidence" value="ECO:0007669"/>
    <property type="project" value="UniProtKB-KW"/>
</dbReference>
<evidence type="ECO:0000256" key="5">
    <source>
        <dbReference type="ARBA" id="ARBA00022741"/>
    </source>
</evidence>
<keyword evidence="3 13" id="KW-0808">Transferase</keyword>
<feature type="domain" description="Sulphate adenylyltransferase catalytic" evidence="11">
    <location>
        <begin position="202"/>
        <end position="429"/>
    </location>
</feature>
<organism evidence="13">
    <name type="scientific">Thermodesulfobacterium geofontis</name>
    <dbReference type="NCBI Taxonomy" id="1295609"/>
    <lineage>
        <taxon>Bacteria</taxon>
        <taxon>Pseudomonadati</taxon>
        <taxon>Thermodesulfobacteriota</taxon>
        <taxon>Thermodesulfobacteria</taxon>
        <taxon>Thermodesulfobacteriales</taxon>
        <taxon>Thermodesulfobacteriaceae</taxon>
        <taxon>Thermodesulfobacterium</taxon>
    </lineage>
</organism>
<keyword evidence="5" id="KW-0547">Nucleotide-binding</keyword>
<sequence>MQDIRIKDLPPPHGGKLVERVVRDPRAAWKLMEKCSAVYDIKPTLFKGNPVRNVYREIMSVCYGFFSPVEGSMTKAELESVLDRRRLLSGWVFPYPILFDISEDDFKQLREKFGEIGPGDWLLLRLKGEPFAILEIEEIYEIDPLDVATRTFGTPEKNPEVVKVPFDDKHTGYVIYKSLNPIILAGKYTIINEPKLRPPFDRFWYPPKKAREEFKRRGWTTVIAHQTRNVPHTGHEALMKMAAYIGDIKPCDGIIVNAIIGAKRIGDFPDEAIVEAHEMLHLAGYIKPERHMVTITLWDMRYGNPIESLLHAVIRQNMGVSFHMFGRDHAALGEYYDIYATQILWSKGIPSFGFDAPPFAVPGGFYIRPQNIAEFWYCPKCKEFAYSENCNHKGIYSRYSGSFIRGLINEGLTPPPEIYRPEVYKVVVKWWQKFGYPFNNEKYLKEREERLEVDLPHMDIPEHLKKKIS</sequence>
<dbReference type="AlphaFoldDB" id="A0A7C4JSE4"/>
<dbReference type="PANTHER" id="PTHR43509">
    <property type="match status" value="1"/>
</dbReference>
<dbReference type="EC" id="2.7.7.4" evidence="2"/>
<dbReference type="Pfam" id="PF14306">
    <property type="entry name" value="PUA_2"/>
    <property type="match status" value="1"/>
</dbReference>
<dbReference type="InterPro" id="IPR002650">
    <property type="entry name" value="Sulphate_adenylyltransferase"/>
</dbReference>
<proteinExistence type="inferred from homology"/>
<evidence type="ECO:0000256" key="1">
    <source>
        <dbReference type="ARBA" id="ARBA00005048"/>
    </source>
</evidence>
<accession>A0A7C4JSE4</accession>
<dbReference type="NCBIfam" id="TIGR00339">
    <property type="entry name" value="sopT"/>
    <property type="match status" value="1"/>
</dbReference>
<dbReference type="InterPro" id="IPR015947">
    <property type="entry name" value="PUA-like_sf"/>
</dbReference>
<feature type="domain" description="ATP-sulfurylase PUA-like" evidence="12">
    <location>
        <begin position="11"/>
        <end position="170"/>
    </location>
</feature>